<accession>A0A6G1IG15</accession>
<evidence type="ECO:0000313" key="2">
    <source>
        <dbReference type="Proteomes" id="UP000799291"/>
    </source>
</evidence>
<proteinExistence type="predicted"/>
<name>A0A6G1IG15_9PLEO</name>
<protein>
    <submittedName>
        <fullName evidence="1">Uncharacterized protein</fullName>
    </submittedName>
</protein>
<organism evidence="1 2">
    <name type="scientific">Lentithecium fluviatile CBS 122367</name>
    <dbReference type="NCBI Taxonomy" id="1168545"/>
    <lineage>
        <taxon>Eukaryota</taxon>
        <taxon>Fungi</taxon>
        <taxon>Dikarya</taxon>
        <taxon>Ascomycota</taxon>
        <taxon>Pezizomycotina</taxon>
        <taxon>Dothideomycetes</taxon>
        <taxon>Pleosporomycetidae</taxon>
        <taxon>Pleosporales</taxon>
        <taxon>Massarineae</taxon>
        <taxon>Lentitheciaceae</taxon>
        <taxon>Lentithecium</taxon>
    </lineage>
</organism>
<keyword evidence="2" id="KW-1185">Reference proteome</keyword>
<reference evidence="1" key="1">
    <citation type="journal article" date="2020" name="Stud. Mycol.">
        <title>101 Dothideomycetes genomes: a test case for predicting lifestyles and emergence of pathogens.</title>
        <authorList>
            <person name="Haridas S."/>
            <person name="Albert R."/>
            <person name="Binder M."/>
            <person name="Bloem J."/>
            <person name="Labutti K."/>
            <person name="Salamov A."/>
            <person name="Andreopoulos B."/>
            <person name="Baker S."/>
            <person name="Barry K."/>
            <person name="Bills G."/>
            <person name="Bluhm B."/>
            <person name="Cannon C."/>
            <person name="Castanera R."/>
            <person name="Culley D."/>
            <person name="Daum C."/>
            <person name="Ezra D."/>
            <person name="Gonzalez J."/>
            <person name="Henrissat B."/>
            <person name="Kuo A."/>
            <person name="Liang C."/>
            <person name="Lipzen A."/>
            <person name="Lutzoni F."/>
            <person name="Magnuson J."/>
            <person name="Mondo S."/>
            <person name="Nolan M."/>
            <person name="Ohm R."/>
            <person name="Pangilinan J."/>
            <person name="Park H.-J."/>
            <person name="Ramirez L."/>
            <person name="Alfaro M."/>
            <person name="Sun H."/>
            <person name="Tritt A."/>
            <person name="Yoshinaga Y."/>
            <person name="Zwiers L.-H."/>
            <person name="Turgeon B."/>
            <person name="Goodwin S."/>
            <person name="Spatafora J."/>
            <person name="Crous P."/>
            <person name="Grigoriev I."/>
        </authorList>
    </citation>
    <scope>NUCLEOTIDE SEQUENCE</scope>
    <source>
        <strain evidence="1">CBS 122367</strain>
    </source>
</reference>
<dbReference type="AlphaFoldDB" id="A0A6G1IG15"/>
<dbReference type="Proteomes" id="UP000799291">
    <property type="component" value="Unassembled WGS sequence"/>
</dbReference>
<gene>
    <name evidence="1" type="ORF">K458DRAFT_165376</name>
</gene>
<evidence type="ECO:0000313" key="1">
    <source>
        <dbReference type="EMBL" id="KAF2677075.1"/>
    </source>
</evidence>
<sequence length="90" mass="10342">MAAQQLSATLLNSVSAHILCRKPTVHCALTLHQAVYDCTVLRPTEWKHGRQVDLPILNKLRRTRRHRASVIAQRWRYLRSGTPPASMCVW</sequence>
<dbReference type="EMBL" id="MU005626">
    <property type="protein sequence ID" value="KAF2677075.1"/>
    <property type="molecule type" value="Genomic_DNA"/>
</dbReference>